<organism evidence="1 2">
    <name type="scientific">Microbulbifer spongiae</name>
    <dbReference type="NCBI Taxonomy" id="2944933"/>
    <lineage>
        <taxon>Bacteria</taxon>
        <taxon>Pseudomonadati</taxon>
        <taxon>Pseudomonadota</taxon>
        <taxon>Gammaproteobacteria</taxon>
        <taxon>Cellvibrionales</taxon>
        <taxon>Microbulbiferaceae</taxon>
        <taxon>Microbulbifer</taxon>
    </lineage>
</organism>
<sequence length="54" mass="6204">MSESQERSLKVREQARLGLHLAMCTPCRNFGKQLKILRRISKSYVKGGPEDTKK</sequence>
<evidence type="ECO:0000313" key="2">
    <source>
        <dbReference type="Proteomes" id="UP001321520"/>
    </source>
</evidence>
<evidence type="ECO:0000313" key="1">
    <source>
        <dbReference type="EMBL" id="WKD51174.1"/>
    </source>
</evidence>
<accession>A0ABY9EDU0</accession>
<dbReference type="EMBL" id="CP098023">
    <property type="protein sequence ID" value="WKD51174.1"/>
    <property type="molecule type" value="Genomic_DNA"/>
</dbReference>
<proteinExistence type="predicted"/>
<gene>
    <name evidence="1" type="ORF">M8T91_07105</name>
</gene>
<protein>
    <submittedName>
        <fullName evidence="1">Zf-HC2 domain-containing protein</fullName>
    </submittedName>
</protein>
<name>A0ABY9EDU0_9GAMM</name>
<keyword evidence="2" id="KW-1185">Reference proteome</keyword>
<reference evidence="1 2" key="1">
    <citation type="submission" date="2022-05" db="EMBL/GenBank/DDBJ databases">
        <title>Microbulbifer sp. nov., isolated from sponge.</title>
        <authorList>
            <person name="Gao L."/>
        </authorList>
    </citation>
    <scope>NUCLEOTIDE SEQUENCE [LARGE SCALE GENOMIC DNA]</scope>
    <source>
        <strain evidence="1 2">MI-G</strain>
    </source>
</reference>
<dbReference type="RefSeq" id="WP_301418190.1">
    <property type="nucleotide sequence ID" value="NZ_CP098023.1"/>
</dbReference>
<dbReference type="Proteomes" id="UP001321520">
    <property type="component" value="Chromosome"/>
</dbReference>